<evidence type="ECO:0000313" key="2">
    <source>
        <dbReference type="EMBL" id="EFP96163.1"/>
    </source>
</evidence>
<sequence length="93" mass="9336">MNKIQKSATFASTVLAVAMSTGTIAAESPAGSSGSAIGAGDKVHCYGIHSCKGQSDCKTAEHSCKGQNNCGGHGFKAMKAKECLDKGGVISDV</sequence>
<dbReference type="Proteomes" id="UP000002943">
    <property type="component" value="Unassembled WGS sequence"/>
</dbReference>
<evidence type="ECO:0008006" key="4">
    <source>
        <dbReference type="Google" id="ProtNLM"/>
    </source>
</evidence>
<gene>
    <name evidence="2" type="ORF">VIBC2010_03617</name>
</gene>
<comment type="caution">
    <text evidence="2">The sequence shown here is derived from an EMBL/GenBank/DDBJ whole genome shotgun (WGS) entry which is preliminary data.</text>
</comment>
<reference evidence="2 3" key="1">
    <citation type="journal article" date="2012" name="Int. J. Syst. Evol. Microbiol.">
        <title>Vibrio caribbeanicus sp. nov., isolated from the marine sponge Scleritoderma cyanea.</title>
        <authorList>
            <person name="Hoffmann M."/>
            <person name="Monday S.R."/>
            <person name="Allard M.W."/>
            <person name="Strain E.A."/>
            <person name="Whittaker P."/>
            <person name="Naum M."/>
            <person name="McCarthy P.J."/>
            <person name="Lopez J.V."/>
            <person name="Fischer M."/>
            <person name="Brown E.W."/>
        </authorList>
    </citation>
    <scope>NUCLEOTIDE SEQUENCE [LARGE SCALE GENOMIC DNA]</scope>
    <source>
        <strain evidence="2 3">ATCC BAA-2122</strain>
    </source>
</reference>
<organism evidence="2 3">
    <name type="scientific">Vibrio caribbeanicus ATCC BAA-2122</name>
    <dbReference type="NCBI Taxonomy" id="796620"/>
    <lineage>
        <taxon>Bacteria</taxon>
        <taxon>Pseudomonadati</taxon>
        <taxon>Pseudomonadota</taxon>
        <taxon>Gammaproteobacteria</taxon>
        <taxon>Vibrionales</taxon>
        <taxon>Vibrionaceae</taxon>
        <taxon>Vibrio</taxon>
    </lineage>
</organism>
<dbReference type="eggNOG" id="ENOG5032UYY">
    <property type="taxonomic scope" value="Bacteria"/>
</dbReference>
<dbReference type="EMBL" id="AEIU01000076">
    <property type="protein sequence ID" value="EFP96163.1"/>
    <property type="molecule type" value="Genomic_DNA"/>
</dbReference>
<keyword evidence="1" id="KW-0732">Signal</keyword>
<dbReference type="RefSeq" id="WP_009601798.1">
    <property type="nucleotide sequence ID" value="NZ_AEIU01000076.1"/>
</dbReference>
<name>E3BL67_9VIBR</name>
<dbReference type="STRING" id="796620.VIBC2010_03617"/>
<dbReference type="AlphaFoldDB" id="E3BL67"/>
<protein>
    <recommendedName>
        <fullName evidence="4">Silver efflux pump</fullName>
    </recommendedName>
</protein>
<feature type="signal peptide" evidence="1">
    <location>
        <begin position="1"/>
        <end position="25"/>
    </location>
</feature>
<dbReference type="OrthoDB" id="5616300at2"/>
<evidence type="ECO:0000313" key="3">
    <source>
        <dbReference type="Proteomes" id="UP000002943"/>
    </source>
</evidence>
<feature type="chain" id="PRO_5003167185" description="Silver efflux pump" evidence="1">
    <location>
        <begin position="26"/>
        <end position="93"/>
    </location>
</feature>
<accession>E3BL67</accession>
<keyword evidence="3" id="KW-1185">Reference proteome</keyword>
<evidence type="ECO:0000256" key="1">
    <source>
        <dbReference type="SAM" id="SignalP"/>
    </source>
</evidence>
<proteinExistence type="predicted"/>